<dbReference type="NCBIfam" id="NF006870">
    <property type="entry name" value="PRK09364.1"/>
    <property type="match status" value="1"/>
</dbReference>
<dbReference type="GO" id="GO:0061799">
    <property type="term" value="F:cyclic pyranopterin monophosphate synthase activity"/>
    <property type="evidence" value="ECO:0007669"/>
    <property type="project" value="TreeGrafter"/>
</dbReference>
<dbReference type="InterPro" id="IPR050105">
    <property type="entry name" value="MoCo_biosynth_MoaA/MoaC"/>
</dbReference>
<evidence type="ECO:0000313" key="4">
    <source>
        <dbReference type="EMBL" id="SVA12962.1"/>
    </source>
</evidence>
<protein>
    <recommendedName>
        <fullName evidence="3">Molybdopterin cofactor biosynthesis C (MoaC) domain-containing protein</fullName>
    </recommendedName>
</protein>
<proteinExistence type="predicted"/>
<accession>A0A381T9U4</accession>
<keyword evidence="2" id="KW-0501">Molybdenum cofactor biosynthesis</keyword>
<dbReference type="InterPro" id="IPR036522">
    <property type="entry name" value="MoaC_sf"/>
</dbReference>
<evidence type="ECO:0000259" key="3">
    <source>
        <dbReference type="Pfam" id="PF01967"/>
    </source>
</evidence>
<dbReference type="EMBL" id="UINC01004251">
    <property type="protein sequence ID" value="SVA12962.1"/>
    <property type="molecule type" value="Genomic_DNA"/>
</dbReference>
<feature type="domain" description="Molybdopterin cofactor biosynthesis C (MoaC)" evidence="3">
    <location>
        <begin position="1"/>
        <end position="136"/>
    </location>
</feature>
<dbReference type="PANTHER" id="PTHR22960">
    <property type="entry name" value="MOLYBDOPTERIN COFACTOR SYNTHESIS PROTEIN A"/>
    <property type="match status" value="1"/>
</dbReference>
<dbReference type="SUPFAM" id="SSF55040">
    <property type="entry name" value="Molybdenum cofactor biosynthesis protein C, MoaC"/>
    <property type="match status" value="1"/>
</dbReference>
<dbReference type="InterPro" id="IPR002820">
    <property type="entry name" value="Mopterin_CF_biosynth-C_dom"/>
</dbReference>
<dbReference type="PANTHER" id="PTHR22960:SF0">
    <property type="entry name" value="MOLYBDENUM COFACTOR BIOSYNTHESIS PROTEIN 1"/>
    <property type="match status" value="1"/>
</dbReference>
<dbReference type="GO" id="GO:0061798">
    <property type="term" value="F:GTP 3',8'-cyclase activity"/>
    <property type="evidence" value="ECO:0007669"/>
    <property type="project" value="TreeGrafter"/>
</dbReference>
<dbReference type="InterPro" id="IPR023045">
    <property type="entry name" value="MoaC"/>
</dbReference>
<evidence type="ECO:0000256" key="2">
    <source>
        <dbReference type="ARBA" id="ARBA00023150"/>
    </source>
</evidence>
<dbReference type="Pfam" id="PF01967">
    <property type="entry name" value="MoaC"/>
    <property type="match status" value="1"/>
</dbReference>
<gene>
    <name evidence="4" type="ORF">METZ01_LOCUS65816</name>
</gene>
<evidence type="ECO:0000256" key="1">
    <source>
        <dbReference type="ARBA" id="ARBA00005046"/>
    </source>
</evidence>
<sequence length="144" mass="15661">MVDIGGKKITSRSAHARTYILLPKELMSLFSEGEINTPKGPVFNTAIVAGVMAAKKTHEFIPFCHPIGLENCDISIELGDKKLVIDCICKIKSRTGVEMEALTGVSMAALVVYDMCKALSHDITIGPTQLISKHGGKKDFNRDE</sequence>
<dbReference type="AlphaFoldDB" id="A0A381T9U4"/>
<reference evidence="4" key="1">
    <citation type="submission" date="2018-05" db="EMBL/GenBank/DDBJ databases">
        <authorList>
            <person name="Lanie J.A."/>
            <person name="Ng W.-L."/>
            <person name="Kazmierczak K.M."/>
            <person name="Andrzejewski T.M."/>
            <person name="Davidsen T.M."/>
            <person name="Wayne K.J."/>
            <person name="Tettelin H."/>
            <person name="Glass J.I."/>
            <person name="Rusch D."/>
            <person name="Podicherti R."/>
            <person name="Tsui H.-C.T."/>
            <person name="Winkler M.E."/>
        </authorList>
    </citation>
    <scope>NUCLEOTIDE SEQUENCE</scope>
</reference>
<dbReference type="GO" id="GO:0006777">
    <property type="term" value="P:Mo-molybdopterin cofactor biosynthetic process"/>
    <property type="evidence" value="ECO:0007669"/>
    <property type="project" value="UniProtKB-KW"/>
</dbReference>
<dbReference type="NCBIfam" id="TIGR00581">
    <property type="entry name" value="moaC"/>
    <property type="match status" value="1"/>
</dbReference>
<name>A0A381T9U4_9ZZZZ</name>
<organism evidence="4">
    <name type="scientific">marine metagenome</name>
    <dbReference type="NCBI Taxonomy" id="408172"/>
    <lineage>
        <taxon>unclassified sequences</taxon>
        <taxon>metagenomes</taxon>
        <taxon>ecological metagenomes</taxon>
    </lineage>
</organism>
<dbReference type="UniPathway" id="UPA00344"/>
<comment type="pathway">
    <text evidence="1">Cofactor biosynthesis; molybdopterin biosynthesis.</text>
</comment>
<dbReference type="Gene3D" id="3.30.70.640">
    <property type="entry name" value="Molybdopterin cofactor biosynthesis C (MoaC) domain"/>
    <property type="match status" value="1"/>
</dbReference>